<comment type="subunit">
    <text evidence="4 15">Monomer.</text>
</comment>
<name>K2AXQ5_9BACT</name>
<evidence type="ECO:0000256" key="4">
    <source>
        <dbReference type="ARBA" id="ARBA00011245"/>
    </source>
</evidence>
<dbReference type="Pfam" id="PF00133">
    <property type="entry name" value="tRNA-synt_1"/>
    <property type="match status" value="1"/>
</dbReference>
<feature type="domain" description="Aminoacyl-tRNA synthetase class Ia" evidence="16">
    <location>
        <begin position="17"/>
        <end position="659"/>
    </location>
</feature>
<evidence type="ECO:0000256" key="13">
    <source>
        <dbReference type="ARBA" id="ARBA00025217"/>
    </source>
</evidence>
<feature type="domain" description="Methionyl/Valyl/Leucyl/Isoleucyl-tRNA synthetase anticodon-binding" evidence="17">
    <location>
        <begin position="713"/>
        <end position="856"/>
    </location>
</feature>
<dbReference type="FunFam" id="3.40.50.620:FF:000063">
    <property type="entry name" value="Isoleucine--tRNA ligase"/>
    <property type="match status" value="1"/>
</dbReference>
<dbReference type="GO" id="GO:0008270">
    <property type="term" value="F:zinc ion binding"/>
    <property type="evidence" value="ECO:0007669"/>
    <property type="project" value="UniProtKB-UniRule"/>
</dbReference>
<dbReference type="InterPro" id="IPR002300">
    <property type="entry name" value="aa-tRNA-synth_Ia"/>
</dbReference>
<evidence type="ECO:0000256" key="11">
    <source>
        <dbReference type="ARBA" id="ARBA00022917"/>
    </source>
</evidence>
<dbReference type="InterPro" id="IPR013155">
    <property type="entry name" value="M/V/L/I-tRNA-synth_anticd-bd"/>
</dbReference>
<dbReference type="PRINTS" id="PR00984">
    <property type="entry name" value="TRNASYNTHILE"/>
</dbReference>
<evidence type="ECO:0000256" key="10">
    <source>
        <dbReference type="ARBA" id="ARBA00022840"/>
    </source>
</evidence>
<comment type="similarity">
    <text evidence="3 15">Belongs to the class-I aminoacyl-tRNA synthetase family. IleS type 2 subfamily.</text>
</comment>
<evidence type="ECO:0000256" key="9">
    <source>
        <dbReference type="ARBA" id="ARBA00022833"/>
    </source>
</evidence>
<dbReference type="AlphaFoldDB" id="K2AXQ5"/>
<comment type="cofactor">
    <cofactor evidence="1 15">
        <name>Zn(2+)</name>
        <dbReference type="ChEBI" id="CHEBI:29105"/>
    </cofactor>
</comment>
<comment type="function">
    <text evidence="13 15">Catalyzes the attachment of isoleucine to tRNA(Ile). As IleRS can inadvertently accommodate and process structurally similar amino acids such as valine, to avoid such errors it has two additional distinct tRNA(Ile)-dependent editing activities. One activity is designated as 'pretransfer' editing and involves the hydrolysis of activated Val-AMP. The other activity is designated 'posttransfer' editing and involves deacylation of mischarged Val-tRNA(Ile).</text>
</comment>
<comment type="catalytic activity">
    <reaction evidence="14 15">
        <text>tRNA(Ile) + L-isoleucine + ATP = L-isoleucyl-tRNA(Ile) + AMP + diphosphate</text>
        <dbReference type="Rhea" id="RHEA:11060"/>
        <dbReference type="Rhea" id="RHEA-COMP:9666"/>
        <dbReference type="Rhea" id="RHEA-COMP:9695"/>
        <dbReference type="ChEBI" id="CHEBI:30616"/>
        <dbReference type="ChEBI" id="CHEBI:33019"/>
        <dbReference type="ChEBI" id="CHEBI:58045"/>
        <dbReference type="ChEBI" id="CHEBI:78442"/>
        <dbReference type="ChEBI" id="CHEBI:78528"/>
        <dbReference type="ChEBI" id="CHEBI:456215"/>
        <dbReference type="EC" id="6.1.1.5"/>
    </reaction>
</comment>
<comment type="domain">
    <text evidence="15">IleRS has two distinct active sites: one for aminoacylation and one for editing. The misactivated valine is translocated from the active site to the editing site, which sterically excludes the correctly activated isoleucine. The single editing site contains two valyl binding pockets, one specific for each substrate (Val-AMP or Val-tRNA(Ile)).</text>
</comment>
<evidence type="ECO:0000256" key="12">
    <source>
        <dbReference type="ARBA" id="ARBA00023146"/>
    </source>
</evidence>
<feature type="short sequence motif" description="'HIGH' region" evidence="15">
    <location>
        <begin position="48"/>
        <end position="58"/>
    </location>
</feature>
<dbReference type="GO" id="GO:0005524">
    <property type="term" value="F:ATP binding"/>
    <property type="evidence" value="ECO:0007669"/>
    <property type="project" value="UniProtKB-UniRule"/>
</dbReference>
<evidence type="ECO:0000256" key="7">
    <source>
        <dbReference type="ARBA" id="ARBA00022723"/>
    </source>
</evidence>
<dbReference type="NCBIfam" id="TIGR00392">
    <property type="entry name" value="ileS"/>
    <property type="match status" value="1"/>
</dbReference>
<evidence type="ECO:0000256" key="5">
    <source>
        <dbReference type="ARBA" id="ARBA00022490"/>
    </source>
</evidence>
<dbReference type="HAMAP" id="MF_02003">
    <property type="entry name" value="Ile_tRNA_synth_type2"/>
    <property type="match status" value="1"/>
</dbReference>
<dbReference type="Gene3D" id="3.40.50.620">
    <property type="entry name" value="HUPs"/>
    <property type="match status" value="2"/>
</dbReference>
<dbReference type="EC" id="6.1.1.5" evidence="15"/>
<evidence type="ECO:0000259" key="17">
    <source>
        <dbReference type="Pfam" id="PF08264"/>
    </source>
</evidence>
<evidence type="ECO:0000256" key="8">
    <source>
        <dbReference type="ARBA" id="ARBA00022741"/>
    </source>
</evidence>
<reference evidence="18" key="1">
    <citation type="journal article" date="2012" name="Science">
        <title>Fermentation, hydrogen, and sulfur metabolism in multiple uncultivated bacterial phyla.</title>
        <authorList>
            <person name="Wrighton K.C."/>
            <person name="Thomas B.C."/>
            <person name="Sharon I."/>
            <person name="Miller C.S."/>
            <person name="Castelle C.J."/>
            <person name="VerBerkmoes N.C."/>
            <person name="Wilkins M.J."/>
            <person name="Hettich R.L."/>
            <person name="Lipton M.S."/>
            <person name="Williams K.H."/>
            <person name="Long P.E."/>
            <person name="Banfield J.F."/>
        </authorList>
    </citation>
    <scope>NUCLEOTIDE SEQUENCE [LARGE SCALE GENOMIC DNA]</scope>
</reference>
<dbReference type="PANTHER" id="PTHR42780:SF1">
    <property type="entry name" value="ISOLEUCINE--TRNA LIGASE, CYTOPLASMIC"/>
    <property type="match status" value="1"/>
</dbReference>
<evidence type="ECO:0000256" key="6">
    <source>
        <dbReference type="ARBA" id="ARBA00022598"/>
    </source>
</evidence>
<sequence>MYPQVNSRQSFPELEAKILDFWKKNKTFQKSLDIRKWADEFVFYDGPPFATGLPHYGHLLGGTLKDIIPRYQTMKWKYVERRFGWDCHGLPIENIVEKKLKISGKRDIEDKIWVYEFNEQCRSNVMVYTTEWRRIVEKMWRWIDMDNDYKTMDPDFMESVWWVFKSLFDKWHIYESQRVVPYCTRCSTPLSNFEVNQWYEDRQDKSATVKFKIKWNQNKYILAWTTTPWTLPANLGLAIWAEIEYSEVLDKKTGETYILATDRLANYYKDEGDYKIVRNYQWCCLAGIEYEPLFNDFELLRDAGDLPKWMELWENAYKVVIGHHVTTESGTWVVHIAPAYWEDDSIIWKKENLWVVSHIDDTGKVENLFENSWDYVFDFNEKVIQMLKTRWDIVNISTINHSYPHCYRCKTPLIYRGISAWYVKVEEVANKLVKNNAEVNWVPENIKDWRFGKWIAQARDWNISRNRYWWSAMPIWRSEDKEEIYCVWSIRELYELNKDFAQIEKKWDKYFYIEEGIEVDLHKHFVDKIKLKHPKTGTVLTRIPEVLDCWFESGSMPYASKHYPFKWKEEFKYPGDFIAEWIDQTRGWFYTLMVLGTLLFDRTPFLNVIVNWIVLAEDWRKMSKSLNNYPDPEKLIDKHWADAIRFYMMNSGAVKAEDMKFSEAWVEEIIKKVILPFWNTYSFFTTYANIDKFEWKEKEVYKYLWEPSFNNLDKWVLSELQELIKSTNNWFEKYDINSVTRPIFDFMDNLTNWYIRRSRRRFWKSENDTDKIWAYHTLYEVLVELSKVIAPIMPFVSEEVFKNLTNKESVHLELYPECKSDLISEKLNSQMEKTQKIINLWLALRANKKIRVRQPLISLTIWEKLEPYYQEIIKEELNIKEIIILSDITQIAKKICRPNAKLIGPRFWKDVQNIIIQAKTWNFQDLWEWRLKIWDFILEEWEYEIAYEPLSWVEVDIEAGFGMVIAVDTKITEELKLEWIARDLVRTIQDTRKEAEYRVSDRIKLSISWDKIEQILDLFREYIENETLSKIWDFWESDIKKNIEIEENKFEIRLKK</sequence>
<proteinExistence type="inferred from homology"/>
<evidence type="ECO:0000256" key="14">
    <source>
        <dbReference type="ARBA" id="ARBA00048359"/>
    </source>
</evidence>
<evidence type="ECO:0000256" key="15">
    <source>
        <dbReference type="HAMAP-Rule" id="MF_02003"/>
    </source>
</evidence>
<keyword evidence="12 15" id="KW-0030">Aminoacyl-tRNA synthetase</keyword>
<evidence type="ECO:0000256" key="1">
    <source>
        <dbReference type="ARBA" id="ARBA00001947"/>
    </source>
</evidence>
<dbReference type="EMBL" id="AMFJ01021623">
    <property type="protein sequence ID" value="EKD66532.1"/>
    <property type="molecule type" value="Genomic_DNA"/>
</dbReference>
<dbReference type="GO" id="GO:0006428">
    <property type="term" value="P:isoleucyl-tRNA aminoacylation"/>
    <property type="evidence" value="ECO:0007669"/>
    <property type="project" value="UniProtKB-UniRule"/>
</dbReference>
<dbReference type="InterPro" id="IPR009008">
    <property type="entry name" value="Val/Leu/Ile-tRNA-synth_edit"/>
</dbReference>
<keyword evidence="9 15" id="KW-0862">Zinc</keyword>
<dbReference type="InterPro" id="IPR002301">
    <property type="entry name" value="Ile-tRNA-ligase"/>
</dbReference>
<feature type="short sequence motif" description="'KMSKS' region" evidence="15">
    <location>
        <begin position="621"/>
        <end position="625"/>
    </location>
</feature>
<keyword evidence="6 15" id="KW-0436">Ligase</keyword>
<protein>
    <recommendedName>
        <fullName evidence="15">Isoleucine--tRNA ligase</fullName>
        <ecNumber evidence="15">6.1.1.5</ecNumber>
    </recommendedName>
    <alternativeName>
        <fullName evidence="15">Isoleucyl-tRNA synthetase</fullName>
        <shortName evidence="15">IleRS</shortName>
    </alternativeName>
</protein>
<comment type="subcellular location">
    <subcellularLocation>
        <location evidence="2 15">Cytoplasm</location>
    </subcellularLocation>
</comment>
<dbReference type="GO" id="GO:0000049">
    <property type="term" value="F:tRNA binding"/>
    <property type="evidence" value="ECO:0007669"/>
    <property type="project" value="InterPro"/>
</dbReference>
<dbReference type="SUPFAM" id="SSF50677">
    <property type="entry name" value="ValRS/IleRS/LeuRS editing domain"/>
    <property type="match status" value="1"/>
</dbReference>
<keyword evidence="11 15" id="KW-0648">Protein biosynthesis</keyword>
<dbReference type="SUPFAM" id="SSF47323">
    <property type="entry name" value="Anticodon-binding domain of a subclass of class I aminoacyl-tRNA synthetases"/>
    <property type="match status" value="1"/>
</dbReference>
<keyword evidence="7 15" id="KW-0479">Metal-binding</keyword>
<evidence type="ECO:0000313" key="18">
    <source>
        <dbReference type="EMBL" id="EKD66532.1"/>
    </source>
</evidence>
<gene>
    <name evidence="15" type="primary">ileS</name>
    <name evidence="18" type="ORF">ACD_49C00037G0001</name>
</gene>
<evidence type="ECO:0000256" key="2">
    <source>
        <dbReference type="ARBA" id="ARBA00004496"/>
    </source>
</evidence>
<dbReference type="PANTHER" id="PTHR42780">
    <property type="entry name" value="SOLEUCYL-TRNA SYNTHETASE"/>
    <property type="match status" value="1"/>
</dbReference>
<evidence type="ECO:0000259" key="16">
    <source>
        <dbReference type="Pfam" id="PF00133"/>
    </source>
</evidence>
<feature type="binding site" evidence="15">
    <location>
        <position position="624"/>
    </location>
    <ligand>
        <name>ATP</name>
        <dbReference type="ChEBI" id="CHEBI:30616"/>
    </ligand>
</feature>
<dbReference type="InterPro" id="IPR023586">
    <property type="entry name" value="Ile-tRNA-ligase_type2"/>
</dbReference>
<dbReference type="PROSITE" id="PS00178">
    <property type="entry name" value="AA_TRNA_LIGASE_I"/>
    <property type="match status" value="1"/>
</dbReference>
<dbReference type="Pfam" id="PF19302">
    <property type="entry name" value="DUF5915"/>
    <property type="match status" value="1"/>
</dbReference>
<comment type="caution">
    <text evidence="18">The sequence shown here is derived from an EMBL/GenBank/DDBJ whole genome shotgun (WGS) entry which is preliminary data.</text>
</comment>
<dbReference type="CDD" id="cd07961">
    <property type="entry name" value="Anticodon_Ia_Ile_ABEc"/>
    <property type="match status" value="1"/>
</dbReference>
<evidence type="ECO:0000256" key="3">
    <source>
        <dbReference type="ARBA" id="ARBA00007078"/>
    </source>
</evidence>
<dbReference type="GO" id="GO:0005737">
    <property type="term" value="C:cytoplasm"/>
    <property type="evidence" value="ECO:0007669"/>
    <property type="project" value="UniProtKB-SubCell"/>
</dbReference>
<accession>K2AXQ5</accession>
<keyword evidence="10 15" id="KW-0067">ATP-binding</keyword>
<dbReference type="InterPro" id="IPR001412">
    <property type="entry name" value="aa-tRNA-synth_I_CS"/>
</dbReference>
<dbReference type="InterPro" id="IPR033709">
    <property type="entry name" value="Anticodon_Ile_ABEc"/>
</dbReference>
<dbReference type="SUPFAM" id="SSF52374">
    <property type="entry name" value="Nucleotidylyl transferase"/>
    <property type="match status" value="1"/>
</dbReference>
<dbReference type="InterPro" id="IPR009080">
    <property type="entry name" value="tRNAsynth_Ia_anticodon-bd"/>
</dbReference>
<dbReference type="GO" id="GO:0002161">
    <property type="term" value="F:aminoacyl-tRNA deacylase activity"/>
    <property type="evidence" value="ECO:0007669"/>
    <property type="project" value="InterPro"/>
</dbReference>
<dbReference type="GO" id="GO:0004822">
    <property type="term" value="F:isoleucine-tRNA ligase activity"/>
    <property type="evidence" value="ECO:0007669"/>
    <property type="project" value="UniProtKB-UniRule"/>
</dbReference>
<keyword evidence="5 15" id="KW-0963">Cytoplasm</keyword>
<dbReference type="Gene3D" id="1.10.730.10">
    <property type="entry name" value="Isoleucyl-tRNA Synthetase, Domain 1"/>
    <property type="match status" value="1"/>
</dbReference>
<keyword evidence="8 15" id="KW-0547">Nucleotide-binding</keyword>
<dbReference type="InterPro" id="IPR014729">
    <property type="entry name" value="Rossmann-like_a/b/a_fold"/>
</dbReference>
<organism evidence="18">
    <name type="scientific">uncultured bacterium</name>
    <name type="common">gcode 4</name>
    <dbReference type="NCBI Taxonomy" id="1234023"/>
    <lineage>
        <taxon>Bacteria</taxon>
        <taxon>environmental samples</taxon>
    </lineage>
</organism>
<dbReference type="Pfam" id="PF08264">
    <property type="entry name" value="Anticodon_1"/>
    <property type="match status" value="1"/>
</dbReference>